<name>B4JJI6_DROGR</name>
<feature type="chain" id="PRO_5002812254" evidence="3">
    <location>
        <begin position="29"/>
        <end position="273"/>
    </location>
</feature>
<sequence>MSVQAGQKQPLLLLLLIGIGFIADQSLSAPTGQLVVPRLPFVESFESFDDSDSDGDADADADDDNDNDVGHLEGSRDQLRQLLGQQLNSAVAPLTTAPLALLSQRQPSVVAPRSGAESALRFVDSSEENSDESEDESDTQIDIETDIEADTATETVIDTNTDTDTNAEQDPLEGEYNPYRDNFEEHNADGSYIFGYSLPNGVRRWERGFYSDQRQHGLVVEGFYAEPRGTQYELRCYRADSHGYQPLAVEYLQLPPRVRRNELPTVRCLNFNR</sequence>
<keyword evidence="5" id="KW-1185">Reference proteome</keyword>
<keyword evidence="3" id="KW-0732">Signal</keyword>
<evidence type="ECO:0000313" key="5">
    <source>
        <dbReference type="Proteomes" id="UP000001070"/>
    </source>
</evidence>
<gene>
    <name evidence="4" type="primary">Dgri\GH12495</name>
    <name evidence="4" type="ORF">Dgri_GH12495</name>
</gene>
<dbReference type="OrthoDB" id="7926065at2759"/>
<feature type="signal peptide" evidence="3">
    <location>
        <begin position="1"/>
        <end position="28"/>
    </location>
</feature>
<dbReference type="HOGENOM" id="CLU_1139053_0_0_1"/>
<dbReference type="AlphaFoldDB" id="B4JJI6"/>
<feature type="region of interest" description="Disordered" evidence="2">
    <location>
        <begin position="105"/>
        <end position="172"/>
    </location>
</feature>
<dbReference type="InParanoid" id="B4JJI6"/>
<evidence type="ECO:0000256" key="2">
    <source>
        <dbReference type="SAM" id="MobiDB-lite"/>
    </source>
</evidence>
<dbReference type="Pfam" id="PF00379">
    <property type="entry name" value="Chitin_bind_4"/>
    <property type="match status" value="1"/>
</dbReference>
<dbReference type="GO" id="GO:0042302">
    <property type="term" value="F:structural constituent of cuticle"/>
    <property type="evidence" value="ECO:0007669"/>
    <property type="project" value="UniProtKB-UniRule"/>
</dbReference>
<proteinExistence type="predicted"/>
<reference evidence="4 5" key="1">
    <citation type="journal article" date="2007" name="Nature">
        <title>Evolution of genes and genomes on the Drosophila phylogeny.</title>
        <authorList>
            <consortium name="Drosophila 12 Genomes Consortium"/>
            <person name="Clark A.G."/>
            <person name="Eisen M.B."/>
            <person name="Smith D.R."/>
            <person name="Bergman C.M."/>
            <person name="Oliver B."/>
            <person name="Markow T.A."/>
            <person name="Kaufman T.C."/>
            <person name="Kellis M."/>
            <person name="Gelbart W."/>
            <person name="Iyer V.N."/>
            <person name="Pollard D.A."/>
            <person name="Sackton T.B."/>
            <person name="Larracuente A.M."/>
            <person name="Singh N.D."/>
            <person name="Abad J.P."/>
            <person name="Abt D.N."/>
            <person name="Adryan B."/>
            <person name="Aguade M."/>
            <person name="Akashi H."/>
            <person name="Anderson W.W."/>
            <person name="Aquadro C.F."/>
            <person name="Ardell D.H."/>
            <person name="Arguello R."/>
            <person name="Artieri C.G."/>
            <person name="Barbash D.A."/>
            <person name="Barker D."/>
            <person name="Barsanti P."/>
            <person name="Batterham P."/>
            <person name="Batzoglou S."/>
            <person name="Begun D."/>
            <person name="Bhutkar A."/>
            <person name="Blanco E."/>
            <person name="Bosak S.A."/>
            <person name="Bradley R.K."/>
            <person name="Brand A.D."/>
            <person name="Brent M.R."/>
            <person name="Brooks A.N."/>
            <person name="Brown R.H."/>
            <person name="Butlin R.K."/>
            <person name="Caggese C."/>
            <person name="Calvi B.R."/>
            <person name="Bernardo de Carvalho A."/>
            <person name="Caspi A."/>
            <person name="Castrezana S."/>
            <person name="Celniker S.E."/>
            <person name="Chang J.L."/>
            <person name="Chapple C."/>
            <person name="Chatterji S."/>
            <person name="Chinwalla A."/>
            <person name="Civetta A."/>
            <person name="Clifton S.W."/>
            <person name="Comeron J.M."/>
            <person name="Costello J.C."/>
            <person name="Coyne J.A."/>
            <person name="Daub J."/>
            <person name="David R.G."/>
            <person name="Delcher A.L."/>
            <person name="Delehaunty K."/>
            <person name="Do C.B."/>
            <person name="Ebling H."/>
            <person name="Edwards K."/>
            <person name="Eickbush T."/>
            <person name="Evans J.D."/>
            <person name="Filipski A."/>
            <person name="Findeiss S."/>
            <person name="Freyhult E."/>
            <person name="Fulton L."/>
            <person name="Fulton R."/>
            <person name="Garcia A.C."/>
            <person name="Gardiner A."/>
            <person name="Garfield D.A."/>
            <person name="Garvin B.E."/>
            <person name="Gibson G."/>
            <person name="Gilbert D."/>
            <person name="Gnerre S."/>
            <person name="Godfrey J."/>
            <person name="Good R."/>
            <person name="Gotea V."/>
            <person name="Gravely B."/>
            <person name="Greenberg A.J."/>
            <person name="Griffiths-Jones S."/>
            <person name="Gross S."/>
            <person name="Guigo R."/>
            <person name="Gustafson E.A."/>
            <person name="Haerty W."/>
            <person name="Hahn M.W."/>
            <person name="Halligan D.L."/>
            <person name="Halpern A.L."/>
            <person name="Halter G.M."/>
            <person name="Han M.V."/>
            <person name="Heger A."/>
            <person name="Hillier L."/>
            <person name="Hinrichs A.S."/>
            <person name="Holmes I."/>
            <person name="Hoskins R.A."/>
            <person name="Hubisz M.J."/>
            <person name="Hultmark D."/>
            <person name="Huntley M.A."/>
            <person name="Jaffe D.B."/>
            <person name="Jagadeeshan S."/>
            <person name="Jeck W.R."/>
            <person name="Johnson J."/>
            <person name="Jones C.D."/>
            <person name="Jordan W.C."/>
            <person name="Karpen G.H."/>
            <person name="Kataoka E."/>
            <person name="Keightley P.D."/>
            <person name="Kheradpour P."/>
            <person name="Kirkness E.F."/>
            <person name="Koerich L.B."/>
            <person name="Kristiansen K."/>
            <person name="Kudrna D."/>
            <person name="Kulathinal R.J."/>
            <person name="Kumar S."/>
            <person name="Kwok R."/>
            <person name="Lander E."/>
            <person name="Langley C.H."/>
            <person name="Lapoint R."/>
            <person name="Lazzaro B.P."/>
            <person name="Lee S.J."/>
            <person name="Levesque L."/>
            <person name="Li R."/>
            <person name="Lin C.F."/>
            <person name="Lin M.F."/>
            <person name="Lindblad-Toh K."/>
            <person name="Llopart A."/>
            <person name="Long M."/>
            <person name="Low L."/>
            <person name="Lozovsky E."/>
            <person name="Lu J."/>
            <person name="Luo M."/>
            <person name="Machado C.A."/>
            <person name="Makalowski W."/>
            <person name="Marzo M."/>
            <person name="Matsuda M."/>
            <person name="Matzkin L."/>
            <person name="McAllister B."/>
            <person name="McBride C.S."/>
            <person name="McKernan B."/>
            <person name="McKernan K."/>
            <person name="Mendez-Lago M."/>
            <person name="Minx P."/>
            <person name="Mollenhauer M.U."/>
            <person name="Montooth K."/>
            <person name="Mount S.M."/>
            <person name="Mu X."/>
            <person name="Myers E."/>
            <person name="Negre B."/>
            <person name="Newfeld S."/>
            <person name="Nielsen R."/>
            <person name="Noor M.A."/>
            <person name="O'Grady P."/>
            <person name="Pachter L."/>
            <person name="Papaceit M."/>
            <person name="Parisi M.J."/>
            <person name="Parisi M."/>
            <person name="Parts L."/>
            <person name="Pedersen J.S."/>
            <person name="Pesole G."/>
            <person name="Phillippy A.M."/>
            <person name="Ponting C.P."/>
            <person name="Pop M."/>
            <person name="Porcelli D."/>
            <person name="Powell J.R."/>
            <person name="Prohaska S."/>
            <person name="Pruitt K."/>
            <person name="Puig M."/>
            <person name="Quesneville H."/>
            <person name="Ram K.R."/>
            <person name="Rand D."/>
            <person name="Rasmussen M.D."/>
            <person name="Reed L.K."/>
            <person name="Reenan R."/>
            <person name="Reily A."/>
            <person name="Remington K.A."/>
            <person name="Rieger T.T."/>
            <person name="Ritchie M.G."/>
            <person name="Robin C."/>
            <person name="Rogers Y.H."/>
            <person name="Rohde C."/>
            <person name="Rozas J."/>
            <person name="Rubenfield M.J."/>
            <person name="Ruiz A."/>
            <person name="Russo S."/>
            <person name="Salzberg S.L."/>
            <person name="Sanchez-Gracia A."/>
            <person name="Saranga D.J."/>
            <person name="Sato H."/>
            <person name="Schaeffer S.W."/>
            <person name="Schatz M.C."/>
            <person name="Schlenke T."/>
            <person name="Schwartz R."/>
            <person name="Segarra C."/>
            <person name="Singh R.S."/>
            <person name="Sirot L."/>
            <person name="Sirota M."/>
            <person name="Sisneros N.B."/>
            <person name="Smith C.D."/>
            <person name="Smith T.F."/>
            <person name="Spieth J."/>
            <person name="Stage D.E."/>
            <person name="Stark A."/>
            <person name="Stephan W."/>
            <person name="Strausberg R.L."/>
            <person name="Strempel S."/>
            <person name="Sturgill D."/>
            <person name="Sutton G."/>
            <person name="Sutton G.G."/>
            <person name="Tao W."/>
            <person name="Teichmann S."/>
            <person name="Tobari Y.N."/>
            <person name="Tomimura Y."/>
            <person name="Tsolas J.M."/>
            <person name="Valente V.L."/>
            <person name="Venter E."/>
            <person name="Venter J.C."/>
            <person name="Vicario S."/>
            <person name="Vieira F.G."/>
            <person name="Vilella A.J."/>
            <person name="Villasante A."/>
            <person name="Walenz B."/>
            <person name="Wang J."/>
            <person name="Wasserman M."/>
            <person name="Watts T."/>
            <person name="Wilson D."/>
            <person name="Wilson R.K."/>
            <person name="Wing R.A."/>
            <person name="Wolfner M.F."/>
            <person name="Wong A."/>
            <person name="Wong G.K."/>
            <person name="Wu C.I."/>
            <person name="Wu G."/>
            <person name="Yamamoto D."/>
            <person name="Yang H.P."/>
            <person name="Yang S.P."/>
            <person name="Yorke J.A."/>
            <person name="Yoshida K."/>
            <person name="Zdobnov E."/>
            <person name="Zhang P."/>
            <person name="Zhang Y."/>
            <person name="Zimin A.V."/>
            <person name="Baldwin J."/>
            <person name="Abdouelleil A."/>
            <person name="Abdulkadir J."/>
            <person name="Abebe A."/>
            <person name="Abera B."/>
            <person name="Abreu J."/>
            <person name="Acer S.C."/>
            <person name="Aftuck L."/>
            <person name="Alexander A."/>
            <person name="An P."/>
            <person name="Anderson E."/>
            <person name="Anderson S."/>
            <person name="Arachi H."/>
            <person name="Azer M."/>
            <person name="Bachantsang P."/>
            <person name="Barry A."/>
            <person name="Bayul T."/>
            <person name="Berlin A."/>
            <person name="Bessette D."/>
            <person name="Bloom T."/>
            <person name="Blye J."/>
            <person name="Boguslavskiy L."/>
            <person name="Bonnet C."/>
            <person name="Boukhgalter B."/>
            <person name="Bourzgui I."/>
            <person name="Brown A."/>
            <person name="Cahill P."/>
            <person name="Channer S."/>
            <person name="Cheshatsang Y."/>
            <person name="Chuda L."/>
            <person name="Citroen M."/>
            <person name="Collymore A."/>
            <person name="Cooke P."/>
            <person name="Costello M."/>
            <person name="D'Aco K."/>
            <person name="Daza R."/>
            <person name="De Haan G."/>
            <person name="DeGray S."/>
            <person name="DeMaso C."/>
            <person name="Dhargay N."/>
            <person name="Dooley K."/>
            <person name="Dooley E."/>
            <person name="Doricent M."/>
            <person name="Dorje P."/>
            <person name="Dorjee K."/>
            <person name="Dupes A."/>
            <person name="Elong R."/>
            <person name="Falk J."/>
            <person name="Farina A."/>
            <person name="Faro S."/>
            <person name="Ferguson D."/>
            <person name="Fisher S."/>
            <person name="Foley C.D."/>
            <person name="Franke A."/>
            <person name="Friedrich D."/>
            <person name="Gadbois L."/>
            <person name="Gearin G."/>
            <person name="Gearin C.R."/>
            <person name="Giannoukos G."/>
            <person name="Goode T."/>
            <person name="Graham J."/>
            <person name="Grandbois E."/>
            <person name="Grewal S."/>
            <person name="Gyaltsen K."/>
            <person name="Hafez N."/>
            <person name="Hagos B."/>
            <person name="Hall J."/>
            <person name="Henson C."/>
            <person name="Hollinger A."/>
            <person name="Honan T."/>
            <person name="Huard M.D."/>
            <person name="Hughes L."/>
            <person name="Hurhula B."/>
            <person name="Husby M.E."/>
            <person name="Kamat A."/>
            <person name="Kanga B."/>
            <person name="Kashin S."/>
            <person name="Khazanovich D."/>
            <person name="Kisner P."/>
            <person name="Lance K."/>
            <person name="Lara M."/>
            <person name="Lee W."/>
            <person name="Lennon N."/>
            <person name="Letendre F."/>
            <person name="LeVine R."/>
            <person name="Lipovsky A."/>
            <person name="Liu X."/>
            <person name="Liu J."/>
            <person name="Liu S."/>
            <person name="Lokyitsang T."/>
            <person name="Lokyitsang Y."/>
            <person name="Lubonja R."/>
            <person name="Lui A."/>
            <person name="MacDonald P."/>
            <person name="Magnisalis V."/>
            <person name="Maru K."/>
            <person name="Matthews C."/>
            <person name="McCusker W."/>
            <person name="McDonough S."/>
            <person name="Mehta T."/>
            <person name="Meldrim J."/>
            <person name="Meneus L."/>
            <person name="Mihai O."/>
            <person name="Mihalev A."/>
            <person name="Mihova T."/>
            <person name="Mittelman R."/>
            <person name="Mlenga V."/>
            <person name="Montmayeur A."/>
            <person name="Mulrain L."/>
            <person name="Navidi A."/>
            <person name="Naylor J."/>
            <person name="Negash T."/>
            <person name="Nguyen T."/>
            <person name="Nguyen N."/>
            <person name="Nicol R."/>
            <person name="Norbu C."/>
            <person name="Norbu N."/>
            <person name="Novod N."/>
            <person name="O'Neill B."/>
            <person name="Osman S."/>
            <person name="Markiewicz E."/>
            <person name="Oyono O.L."/>
            <person name="Patti C."/>
            <person name="Phunkhang P."/>
            <person name="Pierre F."/>
            <person name="Priest M."/>
            <person name="Raghuraman S."/>
            <person name="Rege F."/>
            <person name="Reyes R."/>
            <person name="Rise C."/>
            <person name="Rogov P."/>
            <person name="Ross K."/>
            <person name="Ryan E."/>
            <person name="Settipalli S."/>
            <person name="Shea T."/>
            <person name="Sherpa N."/>
            <person name="Shi L."/>
            <person name="Shih D."/>
            <person name="Sparrow T."/>
            <person name="Spaulding J."/>
            <person name="Stalker J."/>
            <person name="Stange-Thomann N."/>
            <person name="Stavropoulos S."/>
            <person name="Stone C."/>
            <person name="Strader C."/>
            <person name="Tesfaye S."/>
            <person name="Thomson T."/>
            <person name="Thoulutsang Y."/>
            <person name="Thoulutsang D."/>
            <person name="Topham K."/>
            <person name="Topping I."/>
            <person name="Tsamla T."/>
            <person name="Vassiliev H."/>
            <person name="Vo A."/>
            <person name="Wangchuk T."/>
            <person name="Wangdi T."/>
            <person name="Weiand M."/>
            <person name="Wilkinson J."/>
            <person name="Wilson A."/>
            <person name="Yadav S."/>
            <person name="Young G."/>
            <person name="Yu Q."/>
            <person name="Zembek L."/>
            <person name="Zhong D."/>
            <person name="Zimmer A."/>
            <person name="Zwirko Z."/>
            <person name="Jaffe D.B."/>
            <person name="Alvarez P."/>
            <person name="Brockman W."/>
            <person name="Butler J."/>
            <person name="Chin C."/>
            <person name="Gnerre S."/>
            <person name="Grabherr M."/>
            <person name="Kleber M."/>
            <person name="Mauceli E."/>
            <person name="MacCallum I."/>
        </authorList>
    </citation>
    <scope>NUCLEOTIDE SEQUENCE [LARGE SCALE GENOMIC DNA]</scope>
    <source>
        <strain evidence="5">Tucson 15287-2541.00</strain>
    </source>
</reference>
<feature type="compositionally biased region" description="Acidic residues" evidence="2">
    <location>
        <begin position="46"/>
        <end position="67"/>
    </location>
</feature>
<accession>B4JJI6</accession>
<dbReference type="OMA" id="WRDNFYD"/>
<evidence type="ECO:0000313" key="4">
    <source>
        <dbReference type="EMBL" id="EDV99738.1"/>
    </source>
</evidence>
<dbReference type="EMBL" id="CH916370">
    <property type="protein sequence ID" value="EDV99738.1"/>
    <property type="molecule type" value="Genomic_DNA"/>
</dbReference>
<dbReference type="FunCoup" id="B4JJI6">
    <property type="interactions" value="20"/>
</dbReference>
<evidence type="ECO:0000256" key="1">
    <source>
        <dbReference type="PROSITE-ProRule" id="PRU00497"/>
    </source>
</evidence>
<organism evidence="5">
    <name type="scientific">Drosophila grimshawi</name>
    <name type="common">Hawaiian fruit fly</name>
    <name type="synonym">Idiomyia grimshawi</name>
    <dbReference type="NCBI Taxonomy" id="7222"/>
    <lineage>
        <taxon>Eukaryota</taxon>
        <taxon>Metazoa</taxon>
        <taxon>Ecdysozoa</taxon>
        <taxon>Arthropoda</taxon>
        <taxon>Hexapoda</taxon>
        <taxon>Insecta</taxon>
        <taxon>Pterygota</taxon>
        <taxon>Neoptera</taxon>
        <taxon>Endopterygota</taxon>
        <taxon>Diptera</taxon>
        <taxon>Brachycera</taxon>
        <taxon>Muscomorpha</taxon>
        <taxon>Ephydroidea</taxon>
        <taxon>Drosophilidae</taxon>
        <taxon>Drosophila</taxon>
        <taxon>Hawaiian Drosophila</taxon>
    </lineage>
</organism>
<feature type="compositionally biased region" description="Acidic residues" evidence="2">
    <location>
        <begin position="125"/>
        <end position="151"/>
    </location>
</feature>
<dbReference type="InterPro" id="IPR000618">
    <property type="entry name" value="Insect_cuticle"/>
</dbReference>
<feature type="compositionally biased region" description="Low complexity" evidence="2">
    <location>
        <begin position="152"/>
        <end position="164"/>
    </location>
</feature>
<dbReference type="PROSITE" id="PS51155">
    <property type="entry name" value="CHIT_BIND_RR_2"/>
    <property type="match status" value="1"/>
</dbReference>
<dbReference type="Proteomes" id="UP000001070">
    <property type="component" value="Unassembled WGS sequence"/>
</dbReference>
<keyword evidence="1" id="KW-0193">Cuticle</keyword>
<evidence type="ECO:0000256" key="3">
    <source>
        <dbReference type="SAM" id="SignalP"/>
    </source>
</evidence>
<feature type="region of interest" description="Disordered" evidence="2">
    <location>
        <begin position="46"/>
        <end position="72"/>
    </location>
</feature>
<protein>
    <submittedName>
        <fullName evidence="4">GH12495</fullName>
    </submittedName>
</protein>
<dbReference type="eggNOG" id="ENOG502TBEW">
    <property type="taxonomic scope" value="Eukaryota"/>
</dbReference>